<evidence type="ECO:0000313" key="1">
    <source>
        <dbReference type="EMBL" id="GEZ72734.1"/>
    </source>
</evidence>
<proteinExistence type="predicted"/>
<reference evidence="1" key="1">
    <citation type="journal article" date="2019" name="Sci. Rep.">
        <title>Draft genome of Tanacetum cinerariifolium, the natural source of mosquito coil.</title>
        <authorList>
            <person name="Yamashiro T."/>
            <person name="Shiraishi A."/>
            <person name="Satake H."/>
            <person name="Nakayama K."/>
        </authorList>
    </citation>
    <scope>NUCLEOTIDE SEQUENCE</scope>
</reference>
<dbReference type="EMBL" id="BKCJ010315490">
    <property type="protein sequence ID" value="GEZ72734.1"/>
    <property type="molecule type" value="Genomic_DNA"/>
</dbReference>
<organism evidence="1">
    <name type="scientific">Tanacetum cinerariifolium</name>
    <name type="common">Dalmatian daisy</name>
    <name type="synonym">Chrysanthemum cinerariifolium</name>
    <dbReference type="NCBI Taxonomy" id="118510"/>
    <lineage>
        <taxon>Eukaryota</taxon>
        <taxon>Viridiplantae</taxon>
        <taxon>Streptophyta</taxon>
        <taxon>Embryophyta</taxon>
        <taxon>Tracheophyta</taxon>
        <taxon>Spermatophyta</taxon>
        <taxon>Magnoliopsida</taxon>
        <taxon>eudicotyledons</taxon>
        <taxon>Gunneridae</taxon>
        <taxon>Pentapetalae</taxon>
        <taxon>asterids</taxon>
        <taxon>campanulids</taxon>
        <taxon>Asterales</taxon>
        <taxon>Asteraceae</taxon>
        <taxon>Asteroideae</taxon>
        <taxon>Anthemideae</taxon>
        <taxon>Anthemidinae</taxon>
        <taxon>Tanacetum</taxon>
    </lineage>
</organism>
<sequence length="224" mass="24948">MPSNKGISTPENPFPTLIMLAKTFWVRVGEVYCVVWVERVEHLEFDKVAQALEIIKSKRRVKKLERRNKVKGRMIAEMDQDADVVLEDDKEVVDEAKEVAEDAKKVFANMRRVGKGFSGVETPLFKGMLVEQQVVKERDAEVHGEEVNAGDAAAGDVSAAHGEVPLSKHSTPSASSKRRASRIVASVTTTFFLSTRACNIMTSFTVLTENVVQNCLMHDTYMFG</sequence>
<dbReference type="AlphaFoldDB" id="A0A699ILT4"/>
<protein>
    <submittedName>
        <fullName evidence="1">Uncharacterized protein</fullName>
    </submittedName>
</protein>
<accession>A0A699ILT4</accession>
<gene>
    <name evidence="1" type="ORF">Tci_544707</name>
</gene>
<feature type="non-terminal residue" evidence="1">
    <location>
        <position position="224"/>
    </location>
</feature>
<comment type="caution">
    <text evidence="1">The sequence shown here is derived from an EMBL/GenBank/DDBJ whole genome shotgun (WGS) entry which is preliminary data.</text>
</comment>
<name>A0A699ILT4_TANCI</name>